<feature type="region of interest" description="Disordered" evidence="1">
    <location>
        <begin position="270"/>
        <end position="289"/>
    </location>
</feature>
<feature type="compositionally biased region" description="Basic residues" evidence="1">
    <location>
        <begin position="300"/>
        <end position="316"/>
    </location>
</feature>
<accession>A0A9Q1KMH0</accession>
<dbReference type="EMBL" id="JAKOGI010000073">
    <property type="protein sequence ID" value="KAJ8445660.1"/>
    <property type="molecule type" value="Genomic_DNA"/>
</dbReference>
<gene>
    <name evidence="2" type="ORF">Cgig2_007136</name>
</gene>
<reference evidence="2" key="1">
    <citation type="submission" date="2022-04" db="EMBL/GenBank/DDBJ databases">
        <title>Carnegiea gigantea Genome sequencing and assembly v2.</title>
        <authorList>
            <person name="Copetti D."/>
            <person name="Sanderson M.J."/>
            <person name="Burquez A."/>
            <person name="Wojciechowski M.F."/>
        </authorList>
    </citation>
    <scope>NUCLEOTIDE SEQUENCE</scope>
    <source>
        <strain evidence="2">SGP5-SGP5p</strain>
        <tissue evidence="2">Aerial part</tissue>
    </source>
</reference>
<dbReference type="AlphaFoldDB" id="A0A9Q1KMH0"/>
<protein>
    <submittedName>
        <fullName evidence="2">Uncharacterized protein</fullName>
    </submittedName>
</protein>
<feature type="compositionally biased region" description="Polar residues" evidence="1">
    <location>
        <begin position="528"/>
        <end position="540"/>
    </location>
</feature>
<dbReference type="PANTHER" id="PTHR36756">
    <property type="entry name" value="EXPRESSED PROTEIN"/>
    <property type="match status" value="1"/>
</dbReference>
<dbReference type="PANTHER" id="PTHR36756:SF1">
    <property type="entry name" value="EXPRESSED PROTEIN"/>
    <property type="match status" value="1"/>
</dbReference>
<organism evidence="2 3">
    <name type="scientific">Carnegiea gigantea</name>
    <dbReference type="NCBI Taxonomy" id="171969"/>
    <lineage>
        <taxon>Eukaryota</taxon>
        <taxon>Viridiplantae</taxon>
        <taxon>Streptophyta</taxon>
        <taxon>Embryophyta</taxon>
        <taxon>Tracheophyta</taxon>
        <taxon>Spermatophyta</taxon>
        <taxon>Magnoliopsida</taxon>
        <taxon>eudicotyledons</taxon>
        <taxon>Gunneridae</taxon>
        <taxon>Pentapetalae</taxon>
        <taxon>Caryophyllales</taxon>
        <taxon>Cactineae</taxon>
        <taxon>Cactaceae</taxon>
        <taxon>Cactoideae</taxon>
        <taxon>Echinocereeae</taxon>
        <taxon>Carnegiea</taxon>
    </lineage>
</organism>
<sequence length="632" mass="70097">MTSNYDDLVPIDVDSNGEEIAEVDSRQARRPTTAQTNCYTYFGSSYLVVNPMGRWWKSHKMELRKIAILQFLLPHSAQRFKIPASADVWQISGSQSGSGRCLVLFFFLIDQDAVQLKAFSIALMASFILISATKLPPSFSSSSAVLRNMIGGRQLPLWMLKSNAADQANSSEIKEINKDVDTEAVDNKACKSQRKIQQKEPDTRVTLLKKKGHLLKRCEATRNRRLIKQDEDQVVHIDDIGQEKKVNIKAGKSSQQRDGEHLLDKCEKSRWKRMSNKGPHDQSDDFCDGESEDKVDIAARKGRQSNASRRKKRKKKDFMEGSHDEIIDSIASDDEVTVEDLISIAEEVHYFVEYINAEKERELQKLQNVTFESNVKPLPAATSKIWSEKDLTTNVENTPSFTDKLLSADSSVMKPSLGGGSIANPVSTGDPARDMLDLFLGPLLKTSGEVEREANTMTEKLRLDHELTRRSRNDTVVDAAPVTKKKSSLRDKVSALAFMMLPRQEDLLDDLLTMEIKLMQTKIEAEIEQSQAPEGQSQSPPFGRFTAALPFPSPSPSMAPQRRVTVSGSRGHGRKASGSGTSAFPSPSLLGRNSKAPAPTHPSGSFTPCTPLTVVLDGDYPPTKKTRGTSSV</sequence>
<feature type="region of interest" description="Disordered" evidence="1">
    <location>
        <begin position="527"/>
        <end position="632"/>
    </location>
</feature>
<dbReference type="Proteomes" id="UP001153076">
    <property type="component" value="Unassembled WGS sequence"/>
</dbReference>
<feature type="region of interest" description="Disordered" evidence="1">
    <location>
        <begin position="297"/>
        <end position="319"/>
    </location>
</feature>
<proteinExistence type="predicted"/>
<comment type="caution">
    <text evidence="2">The sequence shown here is derived from an EMBL/GenBank/DDBJ whole genome shotgun (WGS) entry which is preliminary data.</text>
</comment>
<evidence type="ECO:0000313" key="2">
    <source>
        <dbReference type="EMBL" id="KAJ8445660.1"/>
    </source>
</evidence>
<evidence type="ECO:0000313" key="3">
    <source>
        <dbReference type="Proteomes" id="UP001153076"/>
    </source>
</evidence>
<name>A0A9Q1KMH0_9CARY</name>
<evidence type="ECO:0000256" key="1">
    <source>
        <dbReference type="SAM" id="MobiDB-lite"/>
    </source>
</evidence>
<dbReference type="OrthoDB" id="1938010at2759"/>
<keyword evidence="3" id="KW-1185">Reference proteome</keyword>